<dbReference type="EMBL" id="HBGS01008480">
    <property type="protein sequence ID" value="CAD9381796.1"/>
    <property type="molecule type" value="Transcribed_RNA"/>
</dbReference>
<gene>
    <name evidence="4" type="ORF">DSPE1174_LOCUS4451</name>
</gene>
<keyword evidence="1" id="KW-0175">Coiled coil</keyword>
<evidence type="ECO:0000256" key="1">
    <source>
        <dbReference type="SAM" id="Coils"/>
    </source>
</evidence>
<dbReference type="GO" id="GO:0048870">
    <property type="term" value="P:cell motility"/>
    <property type="evidence" value="ECO:0007669"/>
    <property type="project" value="InterPro"/>
</dbReference>
<feature type="domain" description="Growth arrest-specific protein 8" evidence="3">
    <location>
        <begin position="226"/>
        <end position="411"/>
    </location>
</feature>
<dbReference type="InterPro" id="IPR025593">
    <property type="entry name" value="GAS8_dom"/>
</dbReference>
<evidence type="ECO:0000256" key="2">
    <source>
        <dbReference type="SAM" id="MobiDB-lite"/>
    </source>
</evidence>
<organism evidence="4">
    <name type="scientific">Octactis speculum</name>
    <dbReference type="NCBI Taxonomy" id="3111310"/>
    <lineage>
        <taxon>Eukaryota</taxon>
        <taxon>Sar</taxon>
        <taxon>Stramenopiles</taxon>
        <taxon>Ochrophyta</taxon>
        <taxon>Dictyochophyceae</taxon>
        <taxon>Dictyochales</taxon>
        <taxon>Dictyochaceae</taxon>
        <taxon>Octactis</taxon>
    </lineage>
</organism>
<feature type="coiled-coil region" evidence="1">
    <location>
        <begin position="260"/>
        <end position="325"/>
    </location>
</feature>
<dbReference type="InterPro" id="IPR039308">
    <property type="entry name" value="GAS8"/>
</dbReference>
<feature type="compositionally biased region" description="Polar residues" evidence="2">
    <location>
        <begin position="19"/>
        <end position="28"/>
    </location>
</feature>
<dbReference type="PANTHER" id="PTHR31543:SF1">
    <property type="entry name" value="HECT DOMAIN-CONTAINING PROTEIN"/>
    <property type="match status" value="1"/>
</dbReference>
<dbReference type="GO" id="GO:0031514">
    <property type="term" value="C:motile cilium"/>
    <property type="evidence" value="ECO:0007669"/>
    <property type="project" value="InterPro"/>
</dbReference>
<dbReference type="PANTHER" id="PTHR31543">
    <property type="entry name" value="DYNEIN REGULATORY COMPLEX SUBUNIT 4"/>
    <property type="match status" value="1"/>
</dbReference>
<evidence type="ECO:0000259" key="3">
    <source>
        <dbReference type="Pfam" id="PF13851"/>
    </source>
</evidence>
<accession>A0A7S2AZ24</accession>
<dbReference type="GO" id="GO:0031267">
    <property type="term" value="F:small GTPase binding"/>
    <property type="evidence" value="ECO:0007669"/>
    <property type="project" value="InterPro"/>
</dbReference>
<reference evidence="4" key="1">
    <citation type="submission" date="2021-01" db="EMBL/GenBank/DDBJ databases">
        <authorList>
            <person name="Corre E."/>
            <person name="Pelletier E."/>
            <person name="Niang G."/>
            <person name="Scheremetjew M."/>
            <person name="Finn R."/>
            <person name="Kale V."/>
            <person name="Holt S."/>
            <person name="Cochrane G."/>
            <person name="Meng A."/>
            <person name="Brown T."/>
            <person name="Cohen L."/>
        </authorList>
    </citation>
    <scope>NUCLEOTIDE SEQUENCE</scope>
    <source>
        <strain evidence="4">CCMP1381</strain>
    </source>
</reference>
<dbReference type="GO" id="GO:0005794">
    <property type="term" value="C:Golgi apparatus"/>
    <property type="evidence" value="ECO:0007669"/>
    <property type="project" value="TreeGrafter"/>
</dbReference>
<protein>
    <recommendedName>
        <fullName evidence="3">Growth arrest-specific protein 8 domain-containing protein</fullName>
    </recommendedName>
</protein>
<feature type="coiled-coil region" evidence="1">
    <location>
        <begin position="72"/>
        <end position="102"/>
    </location>
</feature>
<evidence type="ECO:0000313" key="4">
    <source>
        <dbReference type="EMBL" id="CAD9381796.1"/>
    </source>
</evidence>
<proteinExistence type="predicted"/>
<dbReference type="Pfam" id="PF13851">
    <property type="entry name" value="GAS"/>
    <property type="match status" value="1"/>
</dbReference>
<dbReference type="GO" id="GO:0008017">
    <property type="term" value="F:microtubule binding"/>
    <property type="evidence" value="ECO:0007669"/>
    <property type="project" value="InterPro"/>
</dbReference>
<sequence length="451" mass="53847">MPKKKDKKKGKKKKDDKSASTTANANNPEEQERKKMVTVKKHLYLETQKEEKNYNEHQQQREKIHYFWIVAKKNLEDKKAELRNKGREMQDLEEKHQVILKRYKQRVKHLLHEYQNEKTIKKTDEEVGLKLRQDQHRELDAETKQNIRVEKLQLREEELGNRTLMLGIKHEQDRHVTELIKEFDRKSSEIRAFNEKAMEKARGQLEDRTKAEITAIEQKKNEHITQLMDTQKKAFAEIKEYYNDITHNNLDLIKSLKEVVGEMRKKEQQDEKTLEQAELEHKRMTEPFERAKTDVRKLREELEKYDSEKQELRTTKAQLLVVEDEYRNLKWANEVQIMRFEETKDQRDRLQEKMQTTVFEAQQKLGFRNLLLGKQHGSLMETLEAKEAQLSEVLSTAQAQKAERVEMLIQNKTATAYDLEKEIQMVKMSHTKLITAMHMKMKDHCIPSGEL</sequence>
<dbReference type="GO" id="GO:0005874">
    <property type="term" value="C:microtubule"/>
    <property type="evidence" value="ECO:0007669"/>
    <property type="project" value="TreeGrafter"/>
</dbReference>
<name>A0A7S2AZ24_9STRA</name>
<dbReference type="AlphaFoldDB" id="A0A7S2AZ24"/>
<feature type="compositionally biased region" description="Basic residues" evidence="2">
    <location>
        <begin position="1"/>
        <end position="12"/>
    </location>
</feature>
<feature type="region of interest" description="Disordered" evidence="2">
    <location>
        <begin position="1"/>
        <end position="37"/>
    </location>
</feature>